<feature type="region of interest" description="Disordered" evidence="1">
    <location>
        <begin position="293"/>
        <end position="312"/>
    </location>
</feature>
<feature type="region of interest" description="Disordered" evidence="1">
    <location>
        <begin position="594"/>
        <end position="618"/>
    </location>
</feature>
<organism evidence="2 3">
    <name type="scientific">Batrachochytrium dendrobatidis (strain JAM81 / FGSC 10211)</name>
    <name type="common">Frog chytrid fungus</name>
    <dbReference type="NCBI Taxonomy" id="684364"/>
    <lineage>
        <taxon>Eukaryota</taxon>
        <taxon>Fungi</taxon>
        <taxon>Fungi incertae sedis</taxon>
        <taxon>Chytridiomycota</taxon>
        <taxon>Chytridiomycota incertae sedis</taxon>
        <taxon>Chytridiomycetes</taxon>
        <taxon>Rhizophydiales</taxon>
        <taxon>Rhizophydiales incertae sedis</taxon>
        <taxon>Batrachochytrium</taxon>
    </lineage>
</organism>
<reference evidence="2 3" key="1">
    <citation type="submission" date="2009-12" db="EMBL/GenBank/DDBJ databases">
        <title>The draft genome of Batrachochytrium dendrobatidis.</title>
        <authorList>
            <consortium name="US DOE Joint Genome Institute (JGI-PGF)"/>
            <person name="Kuo A."/>
            <person name="Salamov A."/>
            <person name="Schmutz J."/>
            <person name="Lucas S."/>
            <person name="Pitluck S."/>
            <person name="Rosenblum E."/>
            <person name="Stajich J."/>
            <person name="Eisen M."/>
            <person name="Grigoriev I.V."/>
        </authorList>
    </citation>
    <scope>NUCLEOTIDE SEQUENCE [LARGE SCALE GENOMIC DNA]</scope>
    <source>
        <strain evidence="3">JAM81 / FGSC 10211</strain>
    </source>
</reference>
<feature type="compositionally biased region" description="Polar residues" evidence="1">
    <location>
        <begin position="1214"/>
        <end position="1225"/>
    </location>
</feature>
<keyword evidence="3" id="KW-1185">Reference proteome</keyword>
<dbReference type="EMBL" id="GL882893">
    <property type="protein sequence ID" value="EGF77174.1"/>
    <property type="molecule type" value="Genomic_DNA"/>
</dbReference>
<gene>
    <name evidence="2" type="ORF">BATDEDRAFT_27822</name>
</gene>
<proteinExistence type="predicted"/>
<protein>
    <submittedName>
        <fullName evidence="2">Uncharacterized protein</fullName>
    </submittedName>
</protein>
<dbReference type="OrthoDB" id="10689705at2759"/>
<feature type="region of interest" description="Disordered" evidence="1">
    <location>
        <begin position="1299"/>
        <end position="1324"/>
    </location>
</feature>
<evidence type="ECO:0000313" key="2">
    <source>
        <dbReference type="EMBL" id="EGF77174.1"/>
    </source>
</evidence>
<accession>F4PC74</accession>
<evidence type="ECO:0000256" key="1">
    <source>
        <dbReference type="SAM" id="MobiDB-lite"/>
    </source>
</evidence>
<sequence>MFRTGHPITPHRHPAFLASSTTTTTVNSSISATINTNTAHTSFMDNSIHNRVQEPVFENTGSTAITTIVSPMVSTSGVVSNVASTAAASMTAKMSFRLSMLASLTPRRPTVTNPAPVGQNHDIEQNYDSDQDSIISDVTEPFIPDRLDGVSTVTVKTRAIQRLVSAARRDCDLENEWIDRQLLKQLTCLDSSSKRTLTAVNARTDTKVLDTKASTSVDSCATTIVLADNSTTLAFANPHKNLPPIPLLAATAESLAPIHNESIQNLLGSRSLNHTQSLRSLKTSLPDRRSPLALISTTAPPSPPDAVLDTSEFHPTAPHLKSATASAASPSILNTPTDPPRLSYSSLLDQNDWISLFSHSADDMSTISHVTDGALVDGDYQNDDNNGNLEQLFSNSGSRIIDCINATPSADAQPLPESTVDTDIPMSCVDSKPYFQNTPSTLHSSPCTATRQHESHALTFTAVTTAIAPRHILSSTASVHSNLPTDKSNETPVTRPSALALSHTQAHLAVNSMVPSRTSSLRSKQRPEGPPLHPYLMKNALIDSAASVTSDSHLQFHSPVSHSHVGYSKMLGNHSPLSPLSLFGNIDSTVSQMNDGLSGGSMANSHSGNGGAAGSAPLLHDSVLHSNHSLSQYKLSSNRKSSRKHSTPVISDPISPKPDGCTLSDSTFYPGNTSPLHNHLMCSTDSDTADSFDSPIASTFRASVDSQFSQWSDPLSESPNPDFCTRINHSAVRRASYASELSGKQSIVVSPTLSPITVTNASPLFSSAVQGDESEKMSNKWVQRAKNALLSRKSSVGSSSLITRPISMSVPFLVDGYNGRSSSSSLVSALPSGVQNSLQSGATAYSGSARRISTIGSLGGNNYLEPVSTPPQSHIQSSTVLPFNASGIASNTALSPLHSTSTRDSISTSSTSISSVPREQWRKLFSARTLGVTSMGTSLINSFLRKNVQYDLETAAYKGIDPPDQGVQWIAVDYELLRRPWRSAGPLIPTNWNSQDEMDQRAINTRILLSKARRYNAIHRKSISFDINVDKNAVKSVLPTQTSDASCKVAHVSLETTAQADRDVHDSDALVHTSNRITSTVSNARVDECQQSPNVLAISPILQPATVESELKPSIDTCTNSPEITPTTQITERPTLESPTMVHPVERMSVYLPKQWVVDEFFSMRPTTRRTLTTNTMDSKQLTEMSLANPHLSKFKRAKSSVHMSLSRFGSVRGPSSVSTAMTGNGNDGGKSRLKSWWKRSQVGGGSGGVPTSSYTDMTKAAFQEMFDPVVHAAKICKNQSSNTSLFYADVIPGSDAGSIKEGGRSPFGSLNRPRSVSSDFDPTRYSDSGVDALDFNLLSASLHASLPQSRSSSDIYGSLSRSAGTSLYPSSPLFEQKLLQQETEQDYFTHSTITRVRSSTACSENTLGLRTDEVRLSSDSTVSCPSMRSYRFDFEDTDRGGNDEFDVESLLGVVSVCSSIGELIDGDRDQNQTIFSRYLCLDHNVGQL</sequence>
<evidence type="ECO:0000313" key="3">
    <source>
        <dbReference type="Proteomes" id="UP000007241"/>
    </source>
</evidence>
<feature type="compositionally biased region" description="Polar residues" evidence="1">
    <location>
        <begin position="513"/>
        <end position="522"/>
    </location>
</feature>
<dbReference type="InParanoid" id="F4PC74"/>
<dbReference type="Proteomes" id="UP000007241">
    <property type="component" value="Unassembled WGS sequence"/>
</dbReference>
<dbReference type="GeneID" id="18239436"/>
<feature type="region of interest" description="Disordered" evidence="1">
    <location>
        <begin position="632"/>
        <end position="657"/>
    </location>
</feature>
<dbReference type="RefSeq" id="XP_006682173.1">
    <property type="nucleotide sequence ID" value="XM_006682110.1"/>
</dbReference>
<name>F4PC74_BATDJ</name>
<feature type="region of interest" description="Disordered" evidence="1">
    <location>
        <begin position="512"/>
        <end position="535"/>
    </location>
</feature>
<feature type="region of interest" description="Disordered" evidence="1">
    <location>
        <begin position="1213"/>
        <end position="1233"/>
    </location>
</feature>
<dbReference type="HOGENOM" id="CLU_249239_0_0_1"/>